<dbReference type="EMBL" id="JABEXW010000646">
    <property type="protein sequence ID" value="KAF4960067.1"/>
    <property type="molecule type" value="Genomic_DNA"/>
</dbReference>
<comment type="similarity">
    <text evidence="1">Belongs to the cullin family.</text>
</comment>
<comment type="caution">
    <text evidence="3">The sequence shown here is derived from an EMBL/GenBank/DDBJ whole genome shotgun (WGS) entry which is preliminary data.</text>
</comment>
<gene>
    <name evidence="3" type="ORF">FSARC_10562</name>
</gene>
<dbReference type="AlphaFoldDB" id="A0A8H4TLI0"/>
<feature type="domain" description="Cullin N-terminal" evidence="2">
    <location>
        <begin position="22"/>
        <end position="220"/>
    </location>
</feature>
<evidence type="ECO:0000313" key="3">
    <source>
        <dbReference type="EMBL" id="KAF4960067.1"/>
    </source>
</evidence>
<protein>
    <recommendedName>
        <fullName evidence="2">Cullin N-terminal domain-containing protein</fullName>
    </recommendedName>
</protein>
<name>A0A8H4TLI0_9HYPO</name>
<dbReference type="GO" id="GO:0006511">
    <property type="term" value="P:ubiquitin-dependent protein catabolic process"/>
    <property type="evidence" value="ECO:0007669"/>
    <property type="project" value="InterPro"/>
</dbReference>
<dbReference type="SUPFAM" id="SSF74788">
    <property type="entry name" value="Cullin repeat-like"/>
    <property type="match status" value="1"/>
</dbReference>
<organism evidence="3 4">
    <name type="scientific">Fusarium sarcochroum</name>
    <dbReference type="NCBI Taxonomy" id="1208366"/>
    <lineage>
        <taxon>Eukaryota</taxon>
        <taxon>Fungi</taxon>
        <taxon>Dikarya</taxon>
        <taxon>Ascomycota</taxon>
        <taxon>Pezizomycotina</taxon>
        <taxon>Sordariomycetes</taxon>
        <taxon>Hypocreomycetidae</taxon>
        <taxon>Hypocreales</taxon>
        <taxon>Nectriaceae</taxon>
        <taxon>Fusarium</taxon>
        <taxon>Fusarium lateritium species complex</taxon>
    </lineage>
</organism>
<evidence type="ECO:0000313" key="4">
    <source>
        <dbReference type="Proteomes" id="UP000622797"/>
    </source>
</evidence>
<keyword evidence="4" id="KW-1185">Reference proteome</keyword>
<reference evidence="3" key="2">
    <citation type="submission" date="2020-05" db="EMBL/GenBank/DDBJ databases">
        <authorList>
            <person name="Kim H.-S."/>
            <person name="Proctor R.H."/>
            <person name="Brown D.W."/>
        </authorList>
    </citation>
    <scope>NUCLEOTIDE SEQUENCE</scope>
    <source>
        <strain evidence="3">NRRL 20472</strain>
    </source>
</reference>
<evidence type="ECO:0000256" key="1">
    <source>
        <dbReference type="ARBA" id="ARBA00006019"/>
    </source>
</evidence>
<dbReference type="Proteomes" id="UP000622797">
    <property type="component" value="Unassembled WGS sequence"/>
</dbReference>
<dbReference type="GO" id="GO:0031625">
    <property type="term" value="F:ubiquitin protein ligase binding"/>
    <property type="evidence" value="ECO:0007669"/>
    <property type="project" value="InterPro"/>
</dbReference>
<reference evidence="3" key="1">
    <citation type="journal article" date="2020" name="BMC Genomics">
        <title>Correction to: Identification and distribution of gene clusters required for synthesis of sphingolipid metabolism inhibitors in diverse species of the filamentous fungus Fusarium.</title>
        <authorList>
            <person name="Kim H.S."/>
            <person name="Lohmar J.M."/>
            <person name="Busman M."/>
            <person name="Brown D.W."/>
            <person name="Naumann T.A."/>
            <person name="Divon H.H."/>
            <person name="Lysoe E."/>
            <person name="Uhlig S."/>
            <person name="Proctor R.H."/>
        </authorList>
    </citation>
    <scope>NUCLEOTIDE SEQUENCE</scope>
    <source>
        <strain evidence="3">NRRL 20472</strain>
    </source>
</reference>
<dbReference type="Gene3D" id="1.20.1310.10">
    <property type="entry name" value="Cullin Repeats"/>
    <property type="match status" value="1"/>
</dbReference>
<proteinExistence type="inferred from homology"/>
<dbReference type="OrthoDB" id="10004225at2759"/>
<dbReference type="Pfam" id="PF00888">
    <property type="entry name" value="Cullin"/>
    <property type="match status" value="1"/>
</dbReference>
<accession>A0A8H4TLI0</accession>
<evidence type="ECO:0000259" key="2">
    <source>
        <dbReference type="Pfam" id="PF00888"/>
    </source>
</evidence>
<sequence length="243" mass="28108">MANAQNTPKLPDENDNQGLQAYLRNGISAIHNNPELQLQPSVYMDLYTAVWRLTYREDSNKGVRSKVLYADVIYQDLANLLAEHLQLVVKRLQSQDDSLLLEAYLTEWGRYATAANRIDRLLNLINRHWVQRCIDEEKPGVYYIRTLHSVQWRYYIWDKISVAVIDSAQLVMEKDDGKAAKAHDMLESFASLRIDDSASDSDTQTRIRKSLEAPFMLEIEAHERRLEDIIAARRSQGHYVDGQ</sequence>
<dbReference type="InterPro" id="IPR016159">
    <property type="entry name" value="Cullin_repeat-like_dom_sf"/>
</dbReference>
<dbReference type="InterPro" id="IPR001373">
    <property type="entry name" value="Cullin_N"/>
</dbReference>